<gene>
    <name evidence="2" type="ORF">PYX00_006431</name>
</gene>
<dbReference type="EMBL" id="JARGDH010000003">
    <property type="protein sequence ID" value="KAL0273851.1"/>
    <property type="molecule type" value="Genomic_DNA"/>
</dbReference>
<protein>
    <submittedName>
        <fullName evidence="2">Uncharacterized protein</fullName>
    </submittedName>
</protein>
<dbReference type="AlphaFoldDB" id="A0AAW2HWF7"/>
<keyword evidence="1" id="KW-0732">Signal</keyword>
<comment type="caution">
    <text evidence="2">The sequence shown here is derived from an EMBL/GenBank/DDBJ whole genome shotgun (WGS) entry which is preliminary data.</text>
</comment>
<proteinExistence type="predicted"/>
<accession>A0AAW2HWF7</accession>
<evidence type="ECO:0000256" key="1">
    <source>
        <dbReference type="SAM" id="SignalP"/>
    </source>
</evidence>
<evidence type="ECO:0000313" key="2">
    <source>
        <dbReference type="EMBL" id="KAL0273851.1"/>
    </source>
</evidence>
<reference evidence="2" key="1">
    <citation type="journal article" date="2024" name="Gigascience">
        <title>Chromosome-level genome of the poultry shaft louse Menopon gallinae provides insight into the host-switching and adaptive evolution of parasitic lice.</title>
        <authorList>
            <person name="Xu Y."/>
            <person name="Ma L."/>
            <person name="Liu S."/>
            <person name="Liang Y."/>
            <person name="Liu Q."/>
            <person name="He Z."/>
            <person name="Tian L."/>
            <person name="Duan Y."/>
            <person name="Cai W."/>
            <person name="Li H."/>
            <person name="Song F."/>
        </authorList>
    </citation>
    <scope>NUCLEOTIDE SEQUENCE</scope>
    <source>
        <strain evidence="2">Cailab_2023a</strain>
    </source>
</reference>
<sequence length="132" mass="15487">MWSLIIAVIAAFNCTVLGYRESRYREAPTYIAAERPRTYEWLPAEPEPQPHPEYIHDHRCLRKVTKVPKLVSVPHFEPFYKDPIEEIPYKVYKPDFEAHIPVTSRIRLPARRYADAHRPFIPPAVLNSEGCF</sequence>
<name>A0AAW2HWF7_9NEOP</name>
<feature type="chain" id="PRO_5043845098" evidence="1">
    <location>
        <begin position="19"/>
        <end position="132"/>
    </location>
</feature>
<feature type="signal peptide" evidence="1">
    <location>
        <begin position="1"/>
        <end position="18"/>
    </location>
</feature>
<organism evidence="2">
    <name type="scientific">Menopon gallinae</name>
    <name type="common">poultry shaft louse</name>
    <dbReference type="NCBI Taxonomy" id="328185"/>
    <lineage>
        <taxon>Eukaryota</taxon>
        <taxon>Metazoa</taxon>
        <taxon>Ecdysozoa</taxon>
        <taxon>Arthropoda</taxon>
        <taxon>Hexapoda</taxon>
        <taxon>Insecta</taxon>
        <taxon>Pterygota</taxon>
        <taxon>Neoptera</taxon>
        <taxon>Paraneoptera</taxon>
        <taxon>Psocodea</taxon>
        <taxon>Troctomorpha</taxon>
        <taxon>Phthiraptera</taxon>
        <taxon>Amblycera</taxon>
        <taxon>Menoponidae</taxon>
        <taxon>Menopon</taxon>
    </lineage>
</organism>